<evidence type="ECO:0000256" key="5">
    <source>
        <dbReference type="ARBA" id="ARBA00023268"/>
    </source>
</evidence>
<dbReference type="Proteomes" id="UP000271380">
    <property type="component" value="Chromosome"/>
</dbReference>
<dbReference type="Gene3D" id="1.10.3090.10">
    <property type="entry name" value="cca-adding enzyme, domain 2"/>
    <property type="match status" value="1"/>
</dbReference>
<name>A0A0F6R034_9CORY</name>
<dbReference type="HOGENOM" id="CLU_012833_2_0_11"/>
<dbReference type="InterPro" id="IPR003607">
    <property type="entry name" value="HD/PDEase_dom"/>
</dbReference>
<protein>
    <submittedName>
        <fullName evidence="8">PII uridylyl-transferase</fullName>
    </submittedName>
    <submittedName>
        <fullName evidence="7">UTP:GlnB (Protein PII) uridylyltransferase</fullName>
        <ecNumber evidence="7 8">2.7.7.59</ecNumber>
    </submittedName>
</protein>
<dbReference type="RefSeq" id="WP_046439811.1">
    <property type="nucleotide sequence ID" value="NZ_CP011312.1"/>
</dbReference>
<accession>A0A0F6R034</accession>
<dbReference type="PANTHER" id="PTHR47320">
    <property type="entry name" value="BIFUNCTIONAL URIDYLYLTRANSFERASE/URIDYLYL-REMOVING ENZYME"/>
    <property type="match status" value="1"/>
</dbReference>
<dbReference type="EMBL" id="LR134377">
    <property type="protein sequence ID" value="VEH08770.1"/>
    <property type="molecule type" value="Genomic_DNA"/>
</dbReference>
<dbReference type="OrthoDB" id="9758038at2"/>
<dbReference type="NCBIfam" id="NF001265">
    <property type="entry name" value="PRK00227.1"/>
    <property type="match status" value="1"/>
</dbReference>
<feature type="domain" description="HD" evidence="6">
    <location>
        <begin position="382"/>
        <end position="490"/>
    </location>
</feature>
<dbReference type="STRING" id="35755.UL82_06635"/>
<dbReference type="KEGG" id="cku:UL82_06635"/>
<keyword evidence="3" id="KW-0378">Hydrolase</keyword>
<evidence type="ECO:0000259" key="6">
    <source>
        <dbReference type="PROSITE" id="PS51831"/>
    </source>
</evidence>
<keyword evidence="5" id="KW-0511">Multifunctional enzyme</keyword>
<proteinExistence type="predicted"/>
<evidence type="ECO:0000256" key="4">
    <source>
        <dbReference type="ARBA" id="ARBA00022842"/>
    </source>
</evidence>
<dbReference type="SMART" id="SM00471">
    <property type="entry name" value="HDc"/>
    <property type="match status" value="1"/>
</dbReference>
<evidence type="ECO:0000256" key="2">
    <source>
        <dbReference type="ARBA" id="ARBA00022695"/>
    </source>
</evidence>
<dbReference type="GO" id="GO:0008773">
    <property type="term" value="F:[protein-PII] uridylyltransferase activity"/>
    <property type="evidence" value="ECO:0007669"/>
    <property type="project" value="UniProtKB-EC"/>
</dbReference>
<reference evidence="8 10" key="2">
    <citation type="submission" date="2018-12" db="EMBL/GenBank/DDBJ databases">
        <authorList>
            <consortium name="Pathogen Informatics"/>
        </authorList>
    </citation>
    <scope>NUCLEOTIDE SEQUENCE [LARGE SCALE GENOMIC DNA]</scope>
    <source>
        <strain evidence="8 10">NCTC949</strain>
    </source>
</reference>
<dbReference type="EMBL" id="CP011312">
    <property type="protein sequence ID" value="AKE41492.1"/>
    <property type="molecule type" value="Genomic_DNA"/>
</dbReference>
<keyword evidence="4" id="KW-0460">Magnesium</keyword>
<evidence type="ECO:0000256" key="3">
    <source>
        <dbReference type="ARBA" id="ARBA00022801"/>
    </source>
</evidence>
<dbReference type="InterPro" id="IPR006674">
    <property type="entry name" value="HD_domain"/>
</dbReference>
<dbReference type="Pfam" id="PF01966">
    <property type="entry name" value="HD"/>
    <property type="match status" value="1"/>
</dbReference>
<dbReference type="Proteomes" id="UP000033457">
    <property type="component" value="Chromosome"/>
</dbReference>
<dbReference type="AlphaFoldDB" id="A0A0F6R034"/>
<dbReference type="GO" id="GO:0016787">
    <property type="term" value="F:hydrolase activity"/>
    <property type="evidence" value="ECO:0007669"/>
    <property type="project" value="UniProtKB-KW"/>
</dbReference>
<dbReference type="EC" id="2.7.7.59" evidence="7 8"/>
<dbReference type="SUPFAM" id="SSF109604">
    <property type="entry name" value="HD-domain/PDEase-like"/>
    <property type="match status" value="1"/>
</dbReference>
<evidence type="ECO:0000313" key="8">
    <source>
        <dbReference type="EMBL" id="VEH08770.1"/>
    </source>
</evidence>
<organism evidence="7 9">
    <name type="scientific">Corynebacterium kutscheri</name>
    <dbReference type="NCBI Taxonomy" id="35755"/>
    <lineage>
        <taxon>Bacteria</taxon>
        <taxon>Bacillati</taxon>
        <taxon>Actinomycetota</taxon>
        <taxon>Actinomycetes</taxon>
        <taxon>Mycobacteriales</taxon>
        <taxon>Corynebacteriaceae</taxon>
        <taxon>Corynebacterium</taxon>
    </lineage>
</organism>
<dbReference type="InterPro" id="IPR010043">
    <property type="entry name" value="UTase/UR"/>
</dbReference>
<sequence>MPASPAQLREQTCTRALKLLETLDLPAGTALVATGSLSCQEMAPYSDLDLILIYELPVATEQIEKLWYPIWDAALRLDYAVRTPSECVDMITADPTAALAMLDMSYIRGDKDLAEKTRKMVLHTWRTEVKKNFNSLVDTAIVRWRRSGSLVTMTRPDLKHGRGGLRDIDLIQALALANLCDRPKLHVQRQLLLDTRTLLHLHARRARDILDPEFAADIALDLGYHDRYALAQALVTAARTIDQELTQALSIARNVLPRRESRLRQIRRPIDVDVVEVNGKISLSKKPDLTDPMLFLRVGAASARTGLPIDEAIWHRLERLPELPEILPAAATADVLGILSSAEHGGRVISHLDNHGLWTRVVPEWAHIRGRMPFEPTHIHTIDQHSLVVVAGCAAQSVTVARPDLLYLAALFHDIGKGYARPHEEVGAEIVDQACRRCGLREQDRRIVVRLVAQHTLASKIIARMDYTSDKALNYYLDALGYDLTTINLMEVLVEADAQATGPGVFSHSLRVGIRSLSRRARQRLTAVKPEPPLLEWPHTTNDVVILHSDDVDKHKGHVYWRGNYLREIVRVLAVIGAKSWNVESAEIVTTPAGVMTHLTASNALGSEFDQMEFVQTYKSGTFSTLPIITGATTATFWQDDIIEVRTADRPGALGVLLSVLPDIYWLRMSNPGATMIVQCRLQPGFVRAQVERDVTKKLASG</sequence>
<reference evidence="7 9" key="1">
    <citation type="journal article" date="2015" name="Genome Announc.">
        <title>Complete Genome Sequence of Corynebacterium kutscheri DSM 20755, a Corynebacterial Type Strain with Remarkably Low G+C Content of Chromosomal DNA.</title>
        <authorList>
            <person name="Ruckert C."/>
            <person name="Albersmeier A."/>
            <person name="Winkler A."/>
            <person name="Tauch A."/>
        </authorList>
    </citation>
    <scope>NUCLEOTIDE SEQUENCE [LARGE SCALE GENOMIC DNA]</scope>
    <source>
        <strain evidence="7 9">DSM 20755</strain>
    </source>
</reference>
<dbReference type="SUPFAM" id="SSF81593">
    <property type="entry name" value="Nucleotidyltransferase substrate binding subunit/domain"/>
    <property type="match status" value="1"/>
</dbReference>
<evidence type="ECO:0000313" key="7">
    <source>
        <dbReference type="EMBL" id="AKE41492.1"/>
    </source>
</evidence>
<evidence type="ECO:0000313" key="9">
    <source>
        <dbReference type="Proteomes" id="UP000033457"/>
    </source>
</evidence>
<keyword evidence="9" id="KW-1185">Reference proteome</keyword>
<evidence type="ECO:0000313" key="10">
    <source>
        <dbReference type="Proteomes" id="UP000271380"/>
    </source>
</evidence>
<keyword evidence="2 7" id="KW-0548">Nucleotidyltransferase</keyword>
<evidence type="ECO:0000256" key="1">
    <source>
        <dbReference type="ARBA" id="ARBA00022679"/>
    </source>
</evidence>
<dbReference type="SUPFAM" id="SSF81301">
    <property type="entry name" value="Nucleotidyltransferase"/>
    <property type="match status" value="1"/>
</dbReference>
<dbReference type="PROSITE" id="PS51831">
    <property type="entry name" value="HD"/>
    <property type="match status" value="1"/>
</dbReference>
<gene>
    <name evidence="7" type="primary">glnD</name>
    <name evidence="8" type="ORF">NCTC949_01893</name>
    <name evidence="7" type="ORF">UL82_06635</name>
</gene>
<dbReference type="PANTHER" id="PTHR47320:SF1">
    <property type="entry name" value="BIFUNCTIONAL URIDYLYLTRANSFERASE_URIDYLYL-REMOVING ENZYME"/>
    <property type="match status" value="1"/>
</dbReference>
<dbReference type="InterPro" id="IPR043519">
    <property type="entry name" value="NT_sf"/>
</dbReference>
<keyword evidence="1 7" id="KW-0808">Transferase</keyword>